<feature type="coiled-coil region" evidence="3">
    <location>
        <begin position="878"/>
        <end position="1116"/>
    </location>
</feature>
<evidence type="ECO:0000256" key="3">
    <source>
        <dbReference type="SAM" id="Coils"/>
    </source>
</evidence>
<dbReference type="Pfam" id="PF03469">
    <property type="entry name" value="XH"/>
    <property type="match status" value="2"/>
</dbReference>
<protein>
    <submittedName>
        <fullName evidence="8">Uncharacterized domain XH, Zinc finger-XS domain protein</fullName>
    </submittedName>
</protein>
<keyword evidence="9" id="KW-1185">Reference proteome</keyword>
<evidence type="ECO:0000256" key="4">
    <source>
        <dbReference type="SAM" id="MobiDB-lite"/>
    </source>
</evidence>
<dbReference type="InterPro" id="IPR005380">
    <property type="entry name" value="XS_domain"/>
</dbReference>
<dbReference type="InterPro" id="IPR005379">
    <property type="entry name" value="FDM1-5/IDN2_XH"/>
</dbReference>
<keyword evidence="2" id="KW-0943">RNA-mediated gene silencing</keyword>
<evidence type="ECO:0000259" key="7">
    <source>
        <dbReference type="Pfam" id="PF03470"/>
    </source>
</evidence>
<reference evidence="9" key="1">
    <citation type="journal article" date="2017" name="Nature">
        <title>The sunflower genome provides insights into oil metabolism, flowering and Asterid evolution.</title>
        <authorList>
            <person name="Badouin H."/>
            <person name="Gouzy J."/>
            <person name="Grassa C.J."/>
            <person name="Murat F."/>
            <person name="Staton S.E."/>
            <person name="Cottret L."/>
            <person name="Lelandais-Briere C."/>
            <person name="Owens G.L."/>
            <person name="Carrere S."/>
            <person name="Mayjonade B."/>
            <person name="Legrand L."/>
            <person name="Gill N."/>
            <person name="Kane N.C."/>
            <person name="Bowers J.E."/>
            <person name="Hubner S."/>
            <person name="Bellec A."/>
            <person name="Berard A."/>
            <person name="Berges H."/>
            <person name="Blanchet N."/>
            <person name="Boniface M.C."/>
            <person name="Brunel D."/>
            <person name="Catrice O."/>
            <person name="Chaidir N."/>
            <person name="Claudel C."/>
            <person name="Donnadieu C."/>
            <person name="Faraut T."/>
            <person name="Fievet G."/>
            <person name="Helmstetter N."/>
            <person name="King M."/>
            <person name="Knapp S.J."/>
            <person name="Lai Z."/>
            <person name="Le Paslier M.C."/>
            <person name="Lippi Y."/>
            <person name="Lorenzon L."/>
            <person name="Mandel J.R."/>
            <person name="Marage G."/>
            <person name="Marchand G."/>
            <person name="Marquand E."/>
            <person name="Bret-Mestries E."/>
            <person name="Morien E."/>
            <person name="Nambeesan S."/>
            <person name="Nguyen T."/>
            <person name="Pegot-Espagnet P."/>
            <person name="Pouilly N."/>
            <person name="Raftis F."/>
            <person name="Sallet E."/>
            <person name="Schiex T."/>
            <person name="Thomas J."/>
            <person name="Vandecasteele C."/>
            <person name="Vares D."/>
            <person name="Vear F."/>
            <person name="Vautrin S."/>
            <person name="Crespi M."/>
            <person name="Mangin B."/>
            <person name="Burke J.M."/>
            <person name="Salse J."/>
            <person name="Munos S."/>
            <person name="Vincourt P."/>
            <person name="Rieseberg L.H."/>
            <person name="Langlade N.B."/>
        </authorList>
    </citation>
    <scope>NUCLEOTIDE SEQUENCE [LARGE SCALE GENOMIC DNA]</scope>
    <source>
        <strain evidence="9">cv. SF193</strain>
    </source>
</reference>
<evidence type="ECO:0000313" key="8">
    <source>
        <dbReference type="EMBL" id="OTG34745.1"/>
    </source>
</evidence>
<dbReference type="InterPro" id="IPR045177">
    <property type="entry name" value="FDM1-5/IDN2"/>
</dbReference>
<dbReference type="Pfam" id="PF03468">
    <property type="entry name" value="XS"/>
    <property type="match status" value="2"/>
</dbReference>
<feature type="coiled-coil region" evidence="3">
    <location>
        <begin position="250"/>
        <end position="488"/>
    </location>
</feature>
<dbReference type="PANTHER" id="PTHR21596:SF65">
    <property type="entry name" value="PROTEIN INVOLVED IN DE NOVO 2-RELATED"/>
    <property type="match status" value="1"/>
</dbReference>
<dbReference type="FunCoup" id="A0A251VGL9">
    <property type="interactions" value="824"/>
</dbReference>
<feature type="domain" description="XS" evidence="5">
    <location>
        <begin position="745"/>
        <end position="856"/>
    </location>
</feature>
<feature type="domain" description="Factor of DNA methylation 1-5/IDN2" evidence="6">
    <location>
        <begin position="1133"/>
        <end position="1263"/>
    </location>
</feature>
<gene>
    <name evidence="8" type="ORF">HannXRQ_Chr02g0049151</name>
</gene>
<evidence type="ECO:0000256" key="2">
    <source>
        <dbReference type="ARBA" id="ARBA00023158"/>
    </source>
</evidence>
<dbReference type="InterPro" id="IPR005381">
    <property type="entry name" value="Znf-XS_domain"/>
</dbReference>
<proteinExistence type="predicted"/>
<feature type="domain" description="XS" evidence="5">
    <location>
        <begin position="117"/>
        <end position="228"/>
    </location>
</feature>
<dbReference type="InterPro" id="IPR038588">
    <property type="entry name" value="XS_domain_sf"/>
</dbReference>
<organism evidence="8 9">
    <name type="scientific">Helianthus annuus</name>
    <name type="common">Common sunflower</name>
    <dbReference type="NCBI Taxonomy" id="4232"/>
    <lineage>
        <taxon>Eukaryota</taxon>
        <taxon>Viridiplantae</taxon>
        <taxon>Streptophyta</taxon>
        <taxon>Embryophyta</taxon>
        <taxon>Tracheophyta</taxon>
        <taxon>Spermatophyta</taxon>
        <taxon>Magnoliopsida</taxon>
        <taxon>eudicotyledons</taxon>
        <taxon>Gunneridae</taxon>
        <taxon>Pentapetalae</taxon>
        <taxon>asterids</taxon>
        <taxon>campanulids</taxon>
        <taxon>Asterales</taxon>
        <taxon>Asteraceae</taxon>
        <taxon>Asteroideae</taxon>
        <taxon>Heliantheae alliance</taxon>
        <taxon>Heliantheae</taxon>
        <taxon>Helianthus</taxon>
    </lineage>
</organism>
<accession>A0A251VGL9</accession>
<dbReference type="OMA" id="MENQYVE"/>
<dbReference type="PANTHER" id="PTHR21596">
    <property type="entry name" value="RIBONUCLEASE P SUBUNIT P38"/>
    <property type="match status" value="1"/>
</dbReference>
<dbReference type="CDD" id="cd12266">
    <property type="entry name" value="RRM_like_XS"/>
    <property type="match status" value="2"/>
</dbReference>
<name>A0A251VGL9_HELAN</name>
<dbReference type="AlphaFoldDB" id="A0A251VGL9"/>
<dbReference type="EMBL" id="CM007891">
    <property type="protein sequence ID" value="OTG34745.1"/>
    <property type="molecule type" value="Genomic_DNA"/>
</dbReference>
<dbReference type="Proteomes" id="UP000215914">
    <property type="component" value="Chromosome 2"/>
</dbReference>
<feature type="domain" description="Factor of DNA methylation 1-5/IDN2" evidence="6">
    <location>
        <begin position="505"/>
        <end position="625"/>
    </location>
</feature>
<feature type="region of interest" description="Disordered" evidence="4">
    <location>
        <begin position="1"/>
        <end position="21"/>
    </location>
</feature>
<evidence type="ECO:0000256" key="1">
    <source>
        <dbReference type="ARBA" id="ARBA00023054"/>
    </source>
</evidence>
<dbReference type="Gene3D" id="3.30.70.2890">
    <property type="entry name" value="XS domain"/>
    <property type="match status" value="2"/>
</dbReference>
<feature type="domain" description="Zinc finger-XS" evidence="7">
    <location>
        <begin position="671"/>
        <end position="714"/>
    </location>
</feature>
<evidence type="ECO:0000259" key="5">
    <source>
        <dbReference type="Pfam" id="PF03468"/>
    </source>
</evidence>
<dbReference type="Pfam" id="PF03470">
    <property type="entry name" value="zf-XS"/>
    <property type="match status" value="2"/>
</dbReference>
<dbReference type="GO" id="GO:0080188">
    <property type="term" value="P:gene silencing by siRNA-directed DNA methylation"/>
    <property type="evidence" value="ECO:0007669"/>
    <property type="project" value="InterPro"/>
</dbReference>
<evidence type="ECO:0000259" key="6">
    <source>
        <dbReference type="Pfam" id="PF03469"/>
    </source>
</evidence>
<dbReference type="InParanoid" id="A0A251VGL9"/>
<sequence>MDHSSGGDSDGNDSEVEEYADKTYEELTGGKHSVKLSDVTFTCPFCTNKKKRDYQYNDLLQHATMVGKSDAKKRSAKDKASHLALVKYLEKDVMENTGPSQAKDNVDVDHLAEHDGDEMFVWPWKGIVVNLPIELKDGRYVGKSGSNLRDTLSTRGFNPTRVIPLWNFRGHSGSALVEFKKDWVGFNNAMSFEKAYDADHHGLRDWKINKDDLKDEIYGWVARSDDYNATNVIGEHLRKIADLRTISDIMAEEDRKVDSLESNLKNINEVKKKQLEEMENQYVETEHSLKECIAEKDVLVQKYNEELKKIESGAREHIQKIISDHLKTKQQVEDEKRKLELQGQELQKREANNEIEQKKLAEEIAQNAERNSLLEKASDEQQKADESVMNLAEDQKREKEELHKKIIMLEKQLDSKHAVELEIEKLKGQLNVMKHIGEDDMETLKKVDEIQKKLREREEELDDLESLNQTLVVQERKSNDELQEARKELIEGLKELPKTAHVGVKRMGELENKPFIDAMKRKYDESEAEDRASELCSLWEEFLRDPNWHPFKVITVNGKSQRVIDENEEKLKGLKRNYGGEVYKAVATALTEINDYNPSGAYVTTELWNFNEGRRSTLKEGTCVMDDYMDHSSGEDSDGNDSEVEEYADKTYEELTGGKHSVKLSDVTFTCPFCTNKKKRDYQYQDLLQHATMVGKSDSKKRSVKEKASHLALVKYLEKDVMENTGPSQAKDNVDVDHLAEHDGDEMFVWPWKGIVVNLPIELKDGRYVGKSGSNLRDTLTTRGFNPTRVIPLWNFRGHSGSALVEFKKDWVGFNNAMSFEKAYDADHHGIRDWKVNKDDLKDEIYGWVARSDDYNATNVIGEHLRKIADLRTISDIMAEEDRKVDSLESNLKNINEVKKKQLEEMENQYVETEHSLKERIAEKDVLVQKYNEELKKIESGAREHIQKIFSDHLKTKQQLEDEKRKLELQGQELQKREANNEIEQKKLAEEIAQNAVRNSLLEKASDEQQKADESVMNLAEDQKREKEELHKKIIMLEKQLDSKHAVELEIEKLKGQLNVMKHIGEDDMETLKKVDEIQKNLREREEELDDLESLNQTLVVQERKSNDELQEARKELIEGLKELPKTAHIGVKRMGELENKPFIDAMKRKYDESEAEDRASELCSLWEEFLRDPNWHPFKVITVNGKSQRVIDENEEKLKGLKRNYGGEVYKAVATALTEINDYNPSGAYVTTELWNFNEGRRSTLKEGVMSLLEMWEMHKRRRNM</sequence>
<keyword evidence="1 3" id="KW-0175">Coiled coil</keyword>
<evidence type="ECO:0000313" key="9">
    <source>
        <dbReference type="Proteomes" id="UP000215914"/>
    </source>
</evidence>
<feature type="domain" description="Zinc finger-XS" evidence="7">
    <location>
        <begin position="43"/>
        <end position="86"/>
    </location>
</feature>